<evidence type="ECO:0000313" key="11">
    <source>
        <dbReference type="EMBL" id="VGM95567.1"/>
    </source>
</evidence>
<dbReference type="SUPFAM" id="SSF103515">
    <property type="entry name" value="Autotransporter"/>
    <property type="match status" value="1"/>
</dbReference>
<feature type="compositionally biased region" description="Basic and acidic residues" evidence="8">
    <location>
        <begin position="1184"/>
        <end position="1193"/>
    </location>
</feature>
<dbReference type="Gene3D" id="2.40.220.10">
    <property type="entry name" value="Intramolecular Trans-sialidase, Domain 3"/>
    <property type="match status" value="1"/>
</dbReference>
<comment type="catalytic activity">
    <reaction evidence="1">
        <text>Hydrolysis of alpha-(2-&gt;3)-, alpha-(2-&gt;6)-, alpha-(2-&gt;8)- glycosidic linkages of terminal sialic acid residues in oligosaccharides, glycoproteins, glycolipids, colominic acid and synthetic substrates.</text>
        <dbReference type="EC" id="3.2.1.18"/>
    </reaction>
</comment>
<dbReference type="InterPro" id="IPR004124">
    <property type="entry name" value="Glyco_hydro_33_N"/>
</dbReference>
<evidence type="ECO:0000256" key="3">
    <source>
        <dbReference type="ARBA" id="ARBA00012733"/>
    </source>
</evidence>
<dbReference type="Gene3D" id="2.40.128.130">
    <property type="entry name" value="Autotransporter beta-domain"/>
    <property type="match status" value="1"/>
</dbReference>
<evidence type="ECO:0000256" key="9">
    <source>
        <dbReference type="SAM" id="SignalP"/>
    </source>
</evidence>
<proteinExistence type="inferred from homology"/>
<comment type="similarity">
    <text evidence="2">Belongs to the glycosyl hydrolase 33 family.</text>
</comment>
<dbReference type="EC" id="3.2.1.18" evidence="3"/>
<dbReference type="SUPFAM" id="SSF51126">
    <property type="entry name" value="Pectin lyase-like"/>
    <property type="match status" value="1"/>
</dbReference>
<evidence type="ECO:0000256" key="7">
    <source>
        <dbReference type="ARBA" id="ARBA00023295"/>
    </source>
</evidence>
<feature type="compositionally biased region" description="Polar residues" evidence="8">
    <location>
        <begin position="1291"/>
        <end position="1305"/>
    </location>
</feature>
<evidence type="ECO:0000256" key="8">
    <source>
        <dbReference type="SAM" id="MobiDB-lite"/>
    </source>
</evidence>
<keyword evidence="5" id="KW-0677">Repeat</keyword>
<protein>
    <recommendedName>
        <fullName evidence="3">exo-alpha-sialidase</fullName>
        <ecNumber evidence="3">3.2.1.18</ecNumber>
    </recommendedName>
</protein>
<dbReference type="InterPro" id="IPR011040">
    <property type="entry name" value="Sialidase"/>
</dbReference>
<dbReference type="InterPro" id="IPR036278">
    <property type="entry name" value="Sialidase_sf"/>
</dbReference>
<dbReference type="PANTHER" id="PTHR10628:SF30">
    <property type="entry name" value="EXO-ALPHA-SIALIDASE"/>
    <property type="match status" value="1"/>
</dbReference>
<dbReference type="InterPro" id="IPR005546">
    <property type="entry name" value="Autotransporte_beta"/>
</dbReference>
<feature type="compositionally biased region" description="Polar residues" evidence="8">
    <location>
        <begin position="1265"/>
        <end position="1279"/>
    </location>
</feature>
<feature type="signal peptide" evidence="9">
    <location>
        <begin position="1"/>
        <end position="21"/>
    </location>
</feature>
<feature type="domain" description="Autotransporter" evidence="10">
    <location>
        <begin position="1382"/>
        <end position="1665"/>
    </location>
</feature>
<gene>
    <name evidence="11" type="primary">nanA_1</name>
    <name evidence="11" type="ORF">NCTC4101_00966</name>
</gene>
<organism evidence="11">
    <name type="scientific">uncultured Avibacterium sp</name>
    <dbReference type="NCBI Taxonomy" id="1936169"/>
    <lineage>
        <taxon>Bacteria</taxon>
        <taxon>Pseudomonadati</taxon>
        <taxon>Pseudomonadota</taxon>
        <taxon>Gammaproteobacteria</taxon>
        <taxon>Pasteurellales</taxon>
        <taxon>Pasteurellaceae</taxon>
        <taxon>Avibacterium</taxon>
        <taxon>environmental samples</taxon>
    </lineage>
</organism>
<dbReference type="InterPro" id="IPR013320">
    <property type="entry name" value="ConA-like_dom_sf"/>
</dbReference>
<sequence>MKKTTLAALISSCFISQYAMASSEGILDFKSNTEFFKPLNITETFTKNDVFNLENGSLTFGFKTNGGDNVYSLLGASTLGGHTNHYINFYMLRKQGTDTFGLELRNNNNYLINNSALTANVNNQNKDYQTITYTFDKTNNQIKIYVNGELKQTHNNSKFFKDIENLNIAYLGKTPRSSGNEMRFSGNIYSAGVTEQVLSEEKIKALHQELAETYRRNESENADKHRASGAMLTEKESLFQPNQDGAKNYRIPSLLTTQNGVVIAAIDKRWQHSADWGNIDTAIRRSFDGGLTWQKSQTVIDLASQSYGGQNSAFLIDPLMVQDKRNGRVFMIVDMFPETKGFFGIQNPNAEGSGYKNIGGKYYQLLTDEYNNRYTIRENGIVYNDKNKPTDYRVVINGNPELAFKDLGDLYQGNTRLGNIYLQTKNPNNDSAPLKSTITSNLWLTYSDNDGETWSNPVNINSQVKADWMRFMGTGPGTGIQLKDGSLVMPVYYTNSNNKQAAAVIISKDGGKTWERGESPIDSRFATQGGSRLLNGTYGYEITESQVIELDNGQLKLFSRVTPHNRVHISTSYDGGYTWEKDVILDDVLLEPYCQLSVIKYSKRINGKEHILFANPHSNRRSNGKVWLGEVQEDGSIEWKYTTTITPNNYAYSSLTELPNGDIGLLYEGAEGKIDFVRLNIQELVWQDNILHRDKRNTPFEYARNSTVAETFYKIGDGEIIKIGEGVNPAKMVVNEGTLGLKQQEKDGQVQAYSDIIVNPEGTVKLYGENQIKAENLSLNKGTFDLNGNNFTIENGEDKGLQAATINGNIINSNATKASTLTYLQSGVRKIKGEMLGDDQGKLNFAYKPTALNNNHLTLETNSTLNELTINQGEIIYAPDTSHLTQNANLANNATLSIKDNVIARFDTLALDDTSQINADISANQTSRLFADTQGQGSLSKNGEGTLYLIGQFNHTGKTLLNQGVTILEGELNHSPLYIKENASLTGNGIVHSHTYWQANAHIAPNNTPHLNHTANGSKSRNASFQPKTLSFGSVTNEGADITLNVDNVSENMTEWRADRVLINGDLTTTQPIPVNINLLNSQIGNSDTNKNERYDADEGISLIQVKGETSRIDAFNLAKAVHNDESYINRYTLVSIEKGATTASENSFGENNSNFNDYRLQTLLINEDGEPLSPIIKAPTTPPKEESPKADDTAAPTPPTADTTVTPPANQDEGNTDNSGETTAPVDNAVVAPPSDQNRGNANNSSETASPVDNAVVTPPANPNAENTDNSTETTSPVDNAVVTPPANPNAENTDNSTETTSPVDNAVVTPPANPNAENTDNSSETSSPVDNAVVVAAPTNPNTGNATVTPLAGNVTATSASTYRPALNSQVPAYLVTNLALLEHSYMQAQTFAQNITQGTKNFYVLQQHRKATYDSNLGFSDYGYGYKSTTNSTLFGGRLDLNDKQHLHLGLALSKFSVEPKTTEIEGSSSAKYKSVGVLFTLENQLTEQSYINLSGNYQYVRGKISTSQHQDLAKVRGHSWSIGAETGYHFLLNEVRLTPIIALQYQNSKANIEDHTFSWNINNDRQHIFTQQIGGEIAWKSLKFRTMYEHNTGNTPVLTLNDGTTQQYKTGKLGNALLFSASAGYDITPNLNISAQISHRKSLSDYGLKQTYFAGKLEYRF</sequence>
<dbReference type="EMBL" id="CAAHDN010000013">
    <property type="protein sequence ID" value="VGM95567.1"/>
    <property type="molecule type" value="Genomic_DNA"/>
</dbReference>
<dbReference type="InterPro" id="IPR012332">
    <property type="entry name" value="Autotransporter_pectin_lyase_C"/>
</dbReference>
<evidence type="ECO:0000256" key="5">
    <source>
        <dbReference type="ARBA" id="ARBA00022737"/>
    </source>
</evidence>
<dbReference type="PANTHER" id="PTHR10628">
    <property type="entry name" value="SIALIDASE"/>
    <property type="match status" value="1"/>
</dbReference>
<dbReference type="GO" id="GO:0016020">
    <property type="term" value="C:membrane"/>
    <property type="evidence" value="ECO:0007669"/>
    <property type="project" value="TreeGrafter"/>
</dbReference>
<dbReference type="GO" id="GO:0005737">
    <property type="term" value="C:cytoplasm"/>
    <property type="evidence" value="ECO:0007669"/>
    <property type="project" value="TreeGrafter"/>
</dbReference>
<dbReference type="InterPro" id="IPR036709">
    <property type="entry name" value="Autotransporte_beta_dom_sf"/>
</dbReference>
<dbReference type="SUPFAM" id="SSF50939">
    <property type="entry name" value="Sialidases"/>
    <property type="match status" value="1"/>
</dbReference>
<dbReference type="Pfam" id="PF02973">
    <property type="entry name" value="Sialidase"/>
    <property type="match status" value="1"/>
</dbReference>
<keyword evidence="7 11" id="KW-0326">Glycosidase</keyword>
<dbReference type="CDD" id="cd15482">
    <property type="entry name" value="Sialidase_non-viral"/>
    <property type="match status" value="1"/>
</dbReference>
<dbReference type="GO" id="GO:0009313">
    <property type="term" value="P:oligosaccharide catabolic process"/>
    <property type="evidence" value="ECO:0007669"/>
    <property type="project" value="TreeGrafter"/>
</dbReference>
<evidence type="ECO:0000259" key="10">
    <source>
        <dbReference type="PROSITE" id="PS51208"/>
    </source>
</evidence>
<dbReference type="GO" id="GO:0006689">
    <property type="term" value="P:ganglioside catabolic process"/>
    <property type="evidence" value="ECO:0007669"/>
    <property type="project" value="TreeGrafter"/>
</dbReference>
<dbReference type="Gene3D" id="2.60.120.200">
    <property type="match status" value="1"/>
</dbReference>
<feature type="compositionally biased region" description="Polar residues" evidence="8">
    <location>
        <begin position="1213"/>
        <end position="1223"/>
    </location>
</feature>
<feature type="compositionally biased region" description="Low complexity" evidence="8">
    <location>
        <begin position="1201"/>
        <end position="1210"/>
    </location>
</feature>
<reference evidence="11" key="1">
    <citation type="submission" date="2019-03" db="EMBL/GenBank/DDBJ databases">
        <authorList>
            <consortium name="Pathogen Informatics"/>
        </authorList>
    </citation>
    <scope>NUCLEOTIDE SEQUENCE</scope>
    <source>
        <strain evidence="11">Unknown</strain>
    </source>
</reference>
<keyword evidence="4 9" id="KW-0732">Signal</keyword>
<evidence type="ECO:0000256" key="2">
    <source>
        <dbReference type="ARBA" id="ARBA00009348"/>
    </source>
</evidence>
<feature type="region of interest" description="Disordered" evidence="8">
    <location>
        <begin position="1170"/>
        <end position="1329"/>
    </location>
</feature>
<dbReference type="Pfam" id="PF13088">
    <property type="entry name" value="BNR_2"/>
    <property type="match status" value="1"/>
</dbReference>
<feature type="chain" id="PRO_5019722140" description="exo-alpha-sialidase" evidence="9">
    <location>
        <begin position="22"/>
        <end position="1665"/>
    </location>
</feature>
<evidence type="ECO:0000256" key="6">
    <source>
        <dbReference type="ARBA" id="ARBA00022801"/>
    </source>
</evidence>
<evidence type="ECO:0000256" key="4">
    <source>
        <dbReference type="ARBA" id="ARBA00022729"/>
    </source>
</evidence>
<dbReference type="SUPFAM" id="SSF49899">
    <property type="entry name" value="Concanavalin A-like lectins/glucanases"/>
    <property type="match status" value="1"/>
</dbReference>
<feature type="compositionally biased region" description="Polar residues" evidence="8">
    <location>
        <begin position="1236"/>
        <end position="1252"/>
    </location>
</feature>
<dbReference type="InterPro" id="IPR011050">
    <property type="entry name" value="Pectin_lyase_fold/virulence"/>
</dbReference>
<dbReference type="InterPro" id="IPR026856">
    <property type="entry name" value="Sialidase_fam"/>
</dbReference>
<dbReference type="SMART" id="SM00869">
    <property type="entry name" value="Autotransporter"/>
    <property type="match status" value="1"/>
</dbReference>
<dbReference type="Gene3D" id="2.120.10.10">
    <property type="match status" value="1"/>
</dbReference>
<keyword evidence="6 11" id="KW-0378">Hydrolase</keyword>
<name>A0A486XDL9_9PAST</name>
<dbReference type="Gene3D" id="2.160.20.20">
    <property type="match status" value="1"/>
</dbReference>
<dbReference type="PROSITE" id="PS51208">
    <property type="entry name" value="AUTOTRANSPORTER"/>
    <property type="match status" value="1"/>
</dbReference>
<evidence type="ECO:0000256" key="1">
    <source>
        <dbReference type="ARBA" id="ARBA00000427"/>
    </source>
</evidence>
<dbReference type="InterPro" id="IPR023364">
    <property type="entry name" value="Trans_sialidase_dom3"/>
</dbReference>
<accession>A0A486XDL9</accession>
<dbReference type="GO" id="GO:0004308">
    <property type="term" value="F:exo-alpha-sialidase activity"/>
    <property type="evidence" value="ECO:0007669"/>
    <property type="project" value="UniProtKB-EC"/>
</dbReference>
<feature type="compositionally biased region" description="Polar residues" evidence="8">
    <location>
        <begin position="1317"/>
        <end position="1329"/>
    </location>
</feature>